<accession>A0AAE0F4P0</accession>
<comment type="caution">
    <text evidence="1">The sequence shown here is derived from an EMBL/GenBank/DDBJ whole genome shotgun (WGS) entry which is preliminary data.</text>
</comment>
<dbReference type="AlphaFoldDB" id="A0AAE0F4P0"/>
<dbReference type="EMBL" id="LGRX02025918">
    <property type="protein sequence ID" value="KAK3251648.1"/>
    <property type="molecule type" value="Genomic_DNA"/>
</dbReference>
<keyword evidence="2" id="KW-1185">Reference proteome</keyword>
<proteinExistence type="predicted"/>
<protein>
    <submittedName>
        <fullName evidence="1">Uncharacterized protein</fullName>
    </submittedName>
</protein>
<sequence length="131" mass="15225">MTRSCYAKHHDGRIYSRYLADDSKPKVISEANIHEKDVKRKDITRTVIKLDVPSRTSYSPKFILARWKKLLEQSSCQALQMVAARFCQENYPSAAYTDYWGSSDSYFGTPWRFLLAPLPRLSRQSRAELQS</sequence>
<gene>
    <name evidence="1" type="ORF">CYMTET_39018</name>
</gene>
<evidence type="ECO:0000313" key="2">
    <source>
        <dbReference type="Proteomes" id="UP001190700"/>
    </source>
</evidence>
<reference evidence="1 2" key="1">
    <citation type="journal article" date="2015" name="Genome Biol. Evol.">
        <title>Comparative Genomics of a Bacterivorous Green Alga Reveals Evolutionary Causalities and Consequences of Phago-Mixotrophic Mode of Nutrition.</title>
        <authorList>
            <person name="Burns J.A."/>
            <person name="Paasch A."/>
            <person name="Narechania A."/>
            <person name="Kim E."/>
        </authorList>
    </citation>
    <scope>NUCLEOTIDE SEQUENCE [LARGE SCALE GENOMIC DNA]</scope>
    <source>
        <strain evidence="1 2">PLY_AMNH</strain>
    </source>
</reference>
<name>A0AAE0F4P0_9CHLO</name>
<dbReference type="Proteomes" id="UP001190700">
    <property type="component" value="Unassembled WGS sequence"/>
</dbReference>
<evidence type="ECO:0000313" key="1">
    <source>
        <dbReference type="EMBL" id="KAK3251648.1"/>
    </source>
</evidence>
<organism evidence="1 2">
    <name type="scientific">Cymbomonas tetramitiformis</name>
    <dbReference type="NCBI Taxonomy" id="36881"/>
    <lineage>
        <taxon>Eukaryota</taxon>
        <taxon>Viridiplantae</taxon>
        <taxon>Chlorophyta</taxon>
        <taxon>Pyramimonadophyceae</taxon>
        <taxon>Pyramimonadales</taxon>
        <taxon>Pyramimonadaceae</taxon>
        <taxon>Cymbomonas</taxon>
    </lineage>
</organism>